<gene>
    <name evidence="2" type="ORF">LG368_00150</name>
</gene>
<dbReference type="Proteomes" id="UP001139095">
    <property type="component" value="Unassembled WGS sequence"/>
</dbReference>
<evidence type="ECO:0000313" key="2">
    <source>
        <dbReference type="EMBL" id="MCB5160334.1"/>
    </source>
</evidence>
<name>A0A9X1LB27_9GAMM</name>
<evidence type="ECO:0008006" key="4">
    <source>
        <dbReference type="Google" id="ProtNLM"/>
    </source>
</evidence>
<keyword evidence="1" id="KW-0175">Coiled coil</keyword>
<accession>A0A9X1LB27</accession>
<reference evidence="2" key="1">
    <citation type="submission" date="2021-10" db="EMBL/GenBank/DDBJ databases">
        <title>Marinomonas pontica sp. nov., isolated from the Black Sea.</title>
        <authorList>
            <person name="Zhao L.-H."/>
            <person name="Xue J.-H."/>
        </authorList>
    </citation>
    <scope>NUCLEOTIDE SEQUENCE</scope>
    <source>
        <strain evidence="2">E8</strain>
    </source>
</reference>
<evidence type="ECO:0000256" key="1">
    <source>
        <dbReference type="SAM" id="Coils"/>
    </source>
</evidence>
<organism evidence="2 3">
    <name type="scientific">Marinomonas algarum</name>
    <dbReference type="NCBI Taxonomy" id="2883105"/>
    <lineage>
        <taxon>Bacteria</taxon>
        <taxon>Pseudomonadati</taxon>
        <taxon>Pseudomonadota</taxon>
        <taxon>Gammaproteobacteria</taxon>
        <taxon>Oceanospirillales</taxon>
        <taxon>Oceanospirillaceae</taxon>
        <taxon>Marinomonas</taxon>
    </lineage>
</organism>
<sequence>MARKANISKEEIHQACWSLIEDNCFPNIPRLADFFLKKDGRRCSNTTLLNAVTEWEEQYKEQQQNQLTFLDEDLSPIFKRFSREVTQCFGQLLDEKTAEILQQNTVKQGSIDGGYLSLSEDIIALQGSNDVLSKNCTQLEEQVATLKQQLAIAEHHVSRAQQQAEDVLTQNKVVTYQLSQEQENNTELQLNLSQKEVELAKQDTQLQQLRNENTRLNESIQQLRYEKENKQQESWQVISEKIEALSASVKTMQLKDRDD</sequence>
<protein>
    <recommendedName>
        <fullName evidence="4">KfrA N-terminal DNA-binding domain-containing protein</fullName>
    </recommendedName>
</protein>
<dbReference type="AlphaFoldDB" id="A0A9X1LB27"/>
<comment type="caution">
    <text evidence="2">The sequence shown here is derived from an EMBL/GenBank/DDBJ whole genome shotgun (WGS) entry which is preliminary data.</text>
</comment>
<keyword evidence="3" id="KW-1185">Reference proteome</keyword>
<proteinExistence type="predicted"/>
<evidence type="ECO:0000313" key="3">
    <source>
        <dbReference type="Proteomes" id="UP001139095"/>
    </source>
</evidence>
<dbReference type="EMBL" id="JAJATW010000001">
    <property type="protein sequence ID" value="MCB5160334.1"/>
    <property type="molecule type" value="Genomic_DNA"/>
</dbReference>
<feature type="coiled-coil region" evidence="1">
    <location>
        <begin position="129"/>
        <end position="233"/>
    </location>
</feature>
<dbReference type="RefSeq" id="WP_226752721.1">
    <property type="nucleotide sequence ID" value="NZ_JAJATW010000001.1"/>
</dbReference>